<dbReference type="EMBL" id="JBCGBO010000002">
    <property type="protein sequence ID" value="KAK9222603.1"/>
    <property type="molecule type" value="Genomic_DNA"/>
</dbReference>
<accession>A0AAP0MXJ5</accession>
<name>A0AAP0MXJ5_9ROSI</name>
<sequence>MDKCCPSATTTSNVGAVAAATAVPPGLGSTPRQVPVALATKLSPKLRMTCCPGDRKSPLEVKELGGNQEMPQVKELCVGVVGAIRDVFR</sequence>
<proteinExistence type="predicted"/>
<keyword evidence="2" id="KW-1185">Reference proteome</keyword>
<protein>
    <submittedName>
        <fullName evidence="1">Uncharacterized protein</fullName>
    </submittedName>
</protein>
<organism evidence="1 2">
    <name type="scientific">Citrus x changshan-huyou</name>
    <dbReference type="NCBI Taxonomy" id="2935761"/>
    <lineage>
        <taxon>Eukaryota</taxon>
        <taxon>Viridiplantae</taxon>
        <taxon>Streptophyta</taxon>
        <taxon>Embryophyta</taxon>
        <taxon>Tracheophyta</taxon>
        <taxon>Spermatophyta</taxon>
        <taxon>Magnoliopsida</taxon>
        <taxon>eudicotyledons</taxon>
        <taxon>Gunneridae</taxon>
        <taxon>Pentapetalae</taxon>
        <taxon>rosids</taxon>
        <taxon>malvids</taxon>
        <taxon>Sapindales</taxon>
        <taxon>Rutaceae</taxon>
        <taxon>Aurantioideae</taxon>
        <taxon>Citrus</taxon>
    </lineage>
</organism>
<gene>
    <name evidence="1" type="ORF">WN944_011039</name>
</gene>
<dbReference type="AlphaFoldDB" id="A0AAP0MXJ5"/>
<evidence type="ECO:0000313" key="1">
    <source>
        <dbReference type="EMBL" id="KAK9222603.1"/>
    </source>
</evidence>
<reference evidence="1 2" key="1">
    <citation type="submission" date="2024-05" db="EMBL/GenBank/DDBJ databases">
        <title>Haplotype-resolved chromosome-level genome assembly of Huyou (Citrus changshanensis).</title>
        <authorList>
            <person name="Miao C."/>
            <person name="Chen W."/>
            <person name="Wu Y."/>
            <person name="Wang L."/>
            <person name="Zhao S."/>
            <person name="Grierson D."/>
            <person name="Xu C."/>
            <person name="Chen K."/>
        </authorList>
    </citation>
    <scope>NUCLEOTIDE SEQUENCE [LARGE SCALE GENOMIC DNA]</scope>
    <source>
        <strain evidence="1">01-14</strain>
        <tissue evidence="1">Leaf</tissue>
    </source>
</reference>
<evidence type="ECO:0000313" key="2">
    <source>
        <dbReference type="Proteomes" id="UP001428341"/>
    </source>
</evidence>
<comment type="caution">
    <text evidence="1">The sequence shown here is derived from an EMBL/GenBank/DDBJ whole genome shotgun (WGS) entry which is preliminary data.</text>
</comment>
<dbReference type="Proteomes" id="UP001428341">
    <property type="component" value="Unassembled WGS sequence"/>
</dbReference>